<reference evidence="1" key="1">
    <citation type="submission" date="2014-09" db="EMBL/GenBank/DDBJ databases">
        <authorList>
            <person name="Magalhaes I.L.F."/>
            <person name="Oliveira U."/>
            <person name="Santos F.R."/>
            <person name="Vidigal T.H.D.A."/>
            <person name="Brescovit A.D."/>
            <person name="Santos A.J."/>
        </authorList>
    </citation>
    <scope>NUCLEOTIDE SEQUENCE</scope>
    <source>
        <tissue evidence="1">Shoot tissue taken approximately 20 cm above the soil surface</tissue>
    </source>
</reference>
<sequence>MIFASFSLLDNSISKSEHLFIKKS</sequence>
<accession>A0A0A9FPY4</accession>
<reference evidence="1" key="2">
    <citation type="journal article" date="2015" name="Data Brief">
        <title>Shoot transcriptome of the giant reed, Arundo donax.</title>
        <authorList>
            <person name="Barrero R.A."/>
            <person name="Guerrero F.D."/>
            <person name="Moolhuijzen P."/>
            <person name="Goolsby J.A."/>
            <person name="Tidwell J."/>
            <person name="Bellgard S.E."/>
            <person name="Bellgard M.I."/>
        </authorList>
    </citation>
    <scope>NUCLEOTIDE SEQUENCE</scope>
    <source>
        <tissue evidence="1">Shoot tissue taken approximately 20 cm above the soil surface</tissue>
    </source>
</reference>
<name>A0A0A9FPY4_ARUDO</name>
<evidence type="ECO:0000313" key="1">
    <source>
        <dbReference type="EMBL" id="JAE12366.1"/>
    </source>
</evidence>
<organism evidence="1">
    <name type="scientific">Arundo donax</name>
    <name type="common">Giant reed</name>
    <name type="synonym">Donax arundinaceus</name>
    <dbReference type="NCBI Taxonomy" id="35708"/>
    <lineage>
        <taxon>Eukaryota</taxon>
        <taxon>Viridiplantae</taxon>
        <taxon>Streptophyta</taxon>
        <taxon>Embryophyta</taxon>
        <taxon>Tracheophyta</taxon>
        <taxon>Spermatophyta</taxon>
        <taxon>Magnoliopsida</taxon>
        <taxon>Liliopsida</taxon>
        <taxon>Poales</taxon>
        <taxon>Poaceae</taxon>
        <taxon>PACMAD clade</taxon>
        <taxon>Arundinoideae</taxon>
        <taxon>Arundineae</taxon>
        <taxon>Arundo</taxon>
    </lineage>
</organism>
<dbReference type="AlphaFoldDB" id="A0A0A9FPY4"/>
<protein>
    <submittedName>
        <fullName evidence="1">Uncharacterized protein</fullName>
    </submittedName>
</protein>
<proteinExistence type="predicted"/>
<dbReference type="EMBL" id="GBRH01185530">
    <property type="protein sequence ID" value="JAE12366.1"/>
    <property type="molecule type" value="Transcribed_RNA"/>
</dbReference>